<dbReference type="InterPro" id="IPR035976">
    <property type="entry name" value="Sushi/SCR/CCP_sf"/>
</dbReference>
<protein>
    <recommendedName>
        <fullName evidence="8">Sushi domain-containing protein</fullName>
    </recommendedName>
</protein>
<dbReference type="AlphaFoldDB" id="A0A4W5QBT2"/>
<evidence type="ECO:0000313" key="10">
    <source>
        <dbReference type="Proteomes" id="UP000314982"/>
    </source>
</evidence>
<feature type="domain" description="Sushi" evidence="8">
    <location>
        <begin position="145"/>
        <end position="206"/>
    </location>
</feature>
<feature type="disulfide bond" evidence="5">
    <location>
        <begin position="177"/>
        <end position="204"/>
    </location>
</feature>
<organism evidence="9 10">
    <name type="scientific">Hucho hucho</name>
    <name type="common">huchen</name>
    <dbReference type="NCBI Taxonomy" id="62062"/>
    <lineage>
        <taxon>Eukaryota</taxon>
        <taxon>Metazoa</taxon>
        <taxon>Chordata</taxon>
        <taxon>Craniata</taxon>
        <taxon>Vertebrata</taxon>
        <taxon>Euteleostomi</taxon>
        <taxon>Actinopterygii</taxon>
        <taxon>Neopterygii</taxon>
        <taxon>Teleostei</taxon>
        <taxon>Protacanthopterygii</taxon>
        <taxon>Salmoniformes</taxon>
        <taxon>Salmonidae</taxon>
        <taxon>Salmoninae</taxon>
        <taxon>Hucho</taxon>
    </lineage>
</organism>
<dbReference type="CDD" id="cd00033">
    <property type="entry name" value="CCP"/>
    <property type="match status" value="3"/>
</dbReference>
<feature type="signal peptide" evidence="7">
    <location>
        <begin position="1"/>
        <end position="22"/>
    </location>
</feature>
<feature type="transmembrane region" description="Helical" evidence="6">
    <location>
        <begin position="317"/>
        <end position="340"/>
    </location>
</feature>
<dbReference type="PANTHER" id="PTHR19325">
    <property type="entry name" value="COMPLEMENT COMPONENT-RELATED SUSHI DOMAIN-CONTAINING"/>
    <property type="match status" value="1"/>
</dbReference>
<dbReference type="GeneTree" id="ENSGT00940000161110"/>
<comment type="caution">
    <text evidence="5">Lacks conserved residue(s) required for the propagation of feature annotation.</text>
</comment>
<dbReference type="Pfam" id="PF00084">
    <property type="entry name" value="Sushi"/>
    <property type="match status" value="3"/>
</dbReference>
<keyword evidence="7" id="KW-0732">Signal</keyword>
<keyword evidence="4" id="KW-0325">Glycoprotein</keyword>
<evidence type="ECO:0000259" key="8">
    <source>
        <dbReference type="PROSITE" id="PS50923"/>
    </source>
</evidence>
<evidence type="ECO:0000256" key="4">
    <source>
        <dbReference type="ARBA" id="ARBA00023180"/>
    </source>
</evidence>
<keyword evidence="6" id="KW-0472">Membrane</keyword>
<keyword evidence="3 5" id="KW-1015">Disulfide bond</keyword>
<evidence type="ECO:0000313" key="9">
    <source>
        <dbReference type="Ensembl" id="ENSHHUP00000071538.1"/>
    </source>
</evidence>
<feature type="domain" description="Sushi" evidence="8">
    <location>
        <begin position="22"/>
        <end position="86"/>
    </location>
</feature>
<reference evidence="9" key="3">
    <citation type="submission" date="2025-09" db="UniProtKB">
        <authorList>
            <consortium name="Ensembl"/>
        </authorList>
    </citation>
    <scope>IDENTIFICATION</scope>
</reference>
<keyword evidence="6" id="KW-1133">Transmembrane helix</keyword>
<proteinExistence type="predicted"/>
<name>A0A4W5QBT2_9TELE</name>
<reference evidence="9" key="2">
    <citation type="submission" date="2025-08" db="UniProtKB">
        <authorList>
            <consortium name="Ensembl"/>
        </authorList>
    </citation>
    <scope>IDENTIFICATION</scope>
</reference>
<feature type="chain" id="PRO_5021321644" description="Sushi domain-containing protein" evidence="7">
    <location>
        <begin position="23"/>
        <end position="365"/>
    </location>
</feature>
<dbReference type="Proteomes" id="UP000314982">
    <property type="component" value="Unassembled WGS sequence"/>
</dbReference>
<keyword evidence="1 5" id="KW-0768">Sushi</keyword>
<feature type="domain" description="Sushi" evidence="8">
    <location>
        <begin position="87"/>
        <end position="144"/>
    </location>
</feature>
<feature type="disulfide bond" evidence="5">
    <location>
        <begin position="57"/>
        <end position="84"/>
    </location>
</feature>
<dbReference type="PANTHER" id="PTHR19325:SF569">
    <property type="entry name" value="COMPLEMENT COMPONENT 4 BINDING PROTEIN, SECRETORY-RELATED"/>
    <property type="match status" value="1"/>
</dbReference>
<evidence type="ECO:0000256" key="1">
    <source>
        <dbReference type="ARBA" id="ARBA00022659"/>
    </source>
</evidence>
<keyword evidence="6" id="KW-0812">Transmembrane</keyword>
<dbReference type="PROSITE" id="PS50923">
    <property type="entry name" value="SUSHI"/>
    <property type="match status" value="3"/>
</dbReference>
<evidence type="ECO:0000256" key="5">
    <source>
        <dbReference type="PROSITE-ProRule" id="PRU00302"/>
    </source>
</evidence>
<evidence type="ECO:0000256" key="6">
    <source>
        <dbReference type="SAM" id="Phobius"/>
    </source>
</evidence>
<dbReference type="InterPro" id="IPR050350">
    <property type="entry name" value="Compl-Cell_Adhes-Reg"/>
</dbReference>
<sequence>MFSSNSWTKCLICLIFITSGNSECPKPQVEGNQHVVLTNDALLKNDFSEGSEATFECANGYVKDQGSESITCTSGEWSTLELTCKKKDCGAPMEMPHLTYEFDKEGTLFGASARAFCDKGYQIQGSSYRQCYATGWSGRSRCEVVTCEEPIDIMNGVISKNHGKQFPEYGDVIQYSCDEGYTLIGNKSIECNEDGEYNSFFPECKDVNDIPLKPTTISTTSASITTTWTVPTIQVSGTHHGIGEHDTNTATNVNDIPLKPTTISTTSASITTTWTVPTIQVSGTHHGIGEHDTNTATISGRYHGIGEHDINAATRNVAVVGSVIGIVIVALIVLFVLYCFHKRKGSYQTGEDSRRKEELLQFQND</sequence>
<reference evidence="10" key="1">
    <citation type="submission" date="2018-06" db="EMBL/GenBank/DDBJ databases">
        <title>Genome assembly of Danube salmon.</title>
        <authorList>
            <person name="Macqueen D.J."/>
            <person name="Gundappa M.K."/>
        </authorList>
    </citation>
    <scope>NUCLEOTIDE SEQUENCE [LARGE SCALE GENOMIC DNA]</scope>
</reference>
<accession>A0A4W5QBT2</accession>
<dbReference type="STRING" id="62062.ENSHHUP00000071538"/>
<dbReference type="SUPFAM" id="SSF57535">
    <property type="entry name" value="Complement control module/SCR domain"/>
    <property type="match status" value="3"/>
</dbReference>
<dbReference type="Ensembl" id="ENSHHUT00000073915.1">
    <property type="protein sequence ID" value="ENSHHUP00000071538.1"/>
    <property type="gene ID" value="ENSHHUG00000042034.1"/>
</dbReference>
<evidence type="ECO:0000256" key="3">
    <source>
        <dbReference type="ARBA" id="ARBA00023157"/>
    </source>
</evidence>
<keyword evidence="2" id="KW-0677">Repeat</keyword>
<evidence type="ECO:0000256" key="2">
    <source>
        <dbReference type="ARBA" id="ARBA00022737"/>
    </source>
</evidence>
<dbReference type="InterPro" id="IPR000436">
    <property type="entry name" value="Sushi_SCR_CCP_dom"/>
</dbReference>
<keyword evidence="10" id="KW-1185">Reference proteome</keyword>
<evidence type="ECO:0000256" key="7">
    <source>
        <dbReference type="SAM" id="SignalP"/>
    </source>
</evidence>
<dbReference type="Gene3D" id="2.10.70.10">
    <property type="entry name" value="Complement Module, domain 1"/>
    <property type="match status" value="3"/>
</dbReference>
<dbReference type="SMART" id="SM00032">
    <property type="entry name" value="CCP"/>
    <property type="match status" value="3"/>
</dbReference>